<sequence length="104" mass="11931">MVSNQMMQAQMEQPSIRLRICCNARTQQTRFCDINAMQVRIVTFTKLVKHRPVPLIELRINNSQRCLAPNDLNRRGEVTPKKRGAQDIVTGDNLLDTLKVAIKQ</sequence>
<dbReference type="AlphaFoldDB" id="A0AB34U8K5"/>
<reference evidence="1 2" key="1">
    <citation type="submission" date="2015-09" db="EMBL/GenBank/DDBJ databases">
        <title>Genome announcement of multiple Pseudomonas syringae strains.</title>
        <authorList>
            <person name="Thakur S."/>
            <person name="Wang P.W."/>
            <person name="Gong Y."/>
            <person name="Weir B.S."/>
            <person name="Guttman D.S."/>
        </authorList>
    </citation>
    <scope>NUCLEOTIDE SEQUENCE [LARGE SCALE GENOMIC DNA]</scope>
    <source>
        <strain evidence="1 2">ICMP9623</strain>
    </source>
</reference>
<evidence type="ECO:0000313" key="1">
    <source>
        <dbReference type="EMBL" id="KPX55513.1"/>
    </source>
</evidence>
<evidence type="ECO:0000313" key="2">
    <source>
        <dbReference type="Proteomes" id="UP000050545"/>
    </source>
</evidence>
<dbReference type="Proteomes" id="UP000050545">
    <property type="component" value="Unassembled WGS sequence"/>
</dbReference>
<organism evidence="1 2">
    <name type="scientific">Pseudomonas amygdali pv. hibisci</name>
    <dbReference type="NCBI Taxonomy" id="251723"/>
    <lineage>
        <taxon>Bacteria</taxon>
        <taxon>Pseudomonadati</taxon>
        <taxon>Pseudomonadota</taxon>
        <taxon>Gammaproteobacteria</taxon>
        <taxon>Pseudomonadales</taxon>
        <taxon>Pseudomonadaceae</taxon>
        <taxon>Pseudomonas</taxon>
        <taxon>Pseudomonas amygdali</taxon>
    </lineage>
</organism>
<proteinExistence type="predicted"/>
<accession>A0AB34U8K5</accession>
<gene>
    <name evidence="1" type="ORF">ALO67_03947</name>
</gene>
<name>A0AB34U8K5_PSEA0</name>
<dbReference type="EMBL" id="LJQN01000067">
    <property type="protein sequence ID" value="KPX55513.1"/>
    <property type="molecule type" value="Genomic_DNA"/>
</dbReference>
<protein>
    <submittedName>
        <fullName evidence="1">Uncharacterized protein</fullName>
    </submittedName>
</protein>
<comment type="caution">
    <text evidence="1">The sequence shown here is derived from an EMBL/GenBank/DDBJ whole genome shotgun (WGS) entry which is preliminary data.</text>
</comment>